<proteinExistence type="predicted"/>
<organism evidence="3 4">
    <name type="scientific">Catellatospora aurea</name>
    <dbReference type="NCBI Taxonomy" id="1337874"/>
    <lineage>
        <taxon>Bacteria</taxon>
        <taxon>Bacillati</taxon>
        <taxon>Actinomycetota</taxon>
        <taxon>Actinomycetes</taxon>
        <taxon>Micromonosporales</taxon>
        <taxon>Micromonosporaceae</taxon>
        <taxon>Catellatospora</taxon>
    </lineage>
</organism>
<dbReference type="RefSeq" id="WP_376805271.1">
    <property type="nucleotide sequence ID" value="NZ_JBHTAC010000003.1"/>
</dbReference>
<keyword evidence="2" id="KW-0472">Membrane</keyword>
<sequence>MHDREDGGAVVSRSPDAADAAGVTGRVPIDSETGEFLSGIRKFSFVILAVGAVACAGGGRLIQTGDLVLGIAVIIVGLLVTVMAAPGFVIRRLAHRNSRYLVLAPGPAGRFRKAVEDERAVFGPKTTAEETAAAADRLWAMAVDLSQPGRSDEAETPAQPD</sequence>
<dbReference type="EMBL" id="JBHTAC010000003">
    <property type="protein sequence ID" value="MFC7241836.1"/>
    <property type="molecule type" value="Genomic_DNA"/>
</dbReference>
<keyword evidence="4" id="KW-1185">Reference proteome</keyword>
<accession>A0ABW2GTX0</accession>
<feature type="transmembrane region" description="Helical" evidence="2">
    <location>
        <begin position="68"/>
        <end position="90"/>
    </location>
</feature>
<evidence type="ECO:0000313" key="4">
    <source>
        <dbReference type="Proteomes" id="UP001596392"/>
    </source>
</evidence>
<feature type="transmembrane region" description="Helical" evidence="2">
    <location>
        <begin position="43"/>
        <end position="62"/>
    </location>
</feature>
<evidence type="ECO:0000256" key="1">
    <source>
        <dbReference type="SAM" id="MobiDB-lite"/>
    </source>
</evidence>
<evidence type="ECO:0000313" key="3">
    <source>
        <dbReference type="EMBL" id="MFC7241836.1"/>
    </source>
</evidence>
<gene>
    <name evidence="3" type="ORF">ACFQO7_05010</name>
</gene>
<keyword evidence="2" id="KW-1133">Transmembrane helix</keyword>
<feature type="region of interest" description="Disordered" evidence="1">
    <location>
        <begin position="1"/>
        <end position="24"/>
    </location>
</feature>
<keyword evidence="2" id="KW-0812">Transmembrane</keyword>
<name>A0ABW2GTX0_9ACTN</name>
<protein>
    <recommendedName>
        <fullName evidence="5">DUF3040 family protein</fullName>
    </recommendedName>
</protein>
<evidence type="ECO:0000256" key="2">
    <source>
        <dbReference type="SAM" id="Phobius"/>
    </source>
</evidence>
<evidence type="ECO:0008006" key="5">
    <source>
        <dbReference type="Google" id="ProtNLM"/>
    </source>
</evidence>
<dbReference type="Proteomes" id="UP001596392">
    <property type="component" value="Unassembled WGS sequence"/>
</dbReference>
<reference evidence="4" key="1">
    <citation type="journal article" date="2019" name="Int. J. Syst. Evol. Microbiol.">
        <title>The Global Catalogue of Microorganisms (GCM) 10K type strain sequencing project: providing services to taxonomists for standard genome sequencing and annotation.</title>
        <authorList>
            <consortium name="The Broad Institute Genomics Platform"/>
            <consortium name="The Broad Institute Genome Sequencing Center for Infectious Disease"/>
            <person name="Wu L."/>
            <person name="Ma J."/>
        </authorList>
    </citation>
    <scope>NUCLEOTIDE SEQUENCE [LARGE SCALE GENOMIC DNA]</scope>
    <source>
        <strain evidence="4">CGMCC 1.9106</strain>
    </source>
</reference>
<comment type="caution">
    <text evidence="3">The sequence shown here is derived from an EMBL/GenBank/DDBJ whole genome shotgun (WGS) entry which is preliminary data.</text>
</comment>